<evidence type="ECO:0008006" key="5">
    <source>
        <dbReference type="Google" id="ProtNLM"/>
    </source>
</evidence>
<organism evidence="3 4">
    <name type="scientific">Bombardia bombarda</name>
    <dbReference type="NCBI Taxonomy" id="252184"/>
    <lineage>
        <taxon>Eukaryota</taxon>
        <taxon>Fungi</taxon>
        <taxon>Dikarya</taxon>
        <taxon>Ascomycota</taxon>
        <taxon>Pezizomycotina</taxon>
        <taxon>Sordariomycetes</taxon>
        <taxon>Sordariomycetidae</taxon>
        <taxon>Sordariales</taxon>
        <taxon>Lasiosphaeriaceae</taxon>
        <taxon>Bombardia</taxon>
    </lineage>
</organism>
<accession>A0AA39XKR4</accession>
<dbReference type="PANTHER" id="PTHR39219:SF1">
    <property type="entry name" value="ER MEMBRANE PROTEIN COMPLEX SUBUNIT 10"/>
    <property type="match status" value="1"/>
</dbReference>
<evidence type="ECO:0000313" key="3">
    <source>
        <dbReference type="EMBL" id="KAK0634875.1"/>
    </source>
</evidence>
<evidence type="ECO:0000256" key="2">
    <source>
        <dbReference type="SAM" id="SignalP"/>
    </source>
</evidence>
<reference evidence="3" key="1">
    <citation type="submission" date="2023-06" db="EMBL/GenBank/DDBJ databases">
        <title>Genome-scale phylogeny and comparative genomics of the fungal order Sordariales.</title>
        <authorList>
            <consortium name="Lawrence Berkeley National Laboratory"/>
            <person name="Hensen N."/>
            <person name="Bonometti L."/>
            <person name="Westerberg I."/>
            <person name="Brannstrom I.O."/>
            <person name="Guillou S."/>
            <person name="Cros-Aarteil S."/>
            <person name="Calhoun S."/>
            <person name="Haridas S."/>
            <person name="Kuo A."/>
            <person name="Mondo S."/>
            <person name="Pangilinan J."/>
            <person name="Riley R."/>
            <person name="LaButti K."/>
            <person name="Andreopoulos B."/>
            <person name="Lipzen A."/>
            <person name="Chen C."/>
            <person name="Yanf M."/>
            <person name="Daum C."/>
            <person name="Ng V."/>
            <person name="Clum A."/>
            <person name="Steindorff A."/>
            <person name="Ohm R."/>
            <person name="Martin F."/>
            <person name="Silar P."/>
            <person name="Natvig D."/>
            <person name="Lalanne C."/>
            <person name="Gautier V."/>
            <person name="Ament-velasquez S.L."/>
            <person name="Kruys A."/>
            <person name="Hutchinson M.I."/>
            <person name="Powell A.J."/>
            <person name="Barry K."/>
            <person name="Miller A.N."/>
            <person name="Grigoriev I.V."/>
            <person name="Debuchy R."/>
            <person name="Gladieux P."/>
            <person name="Thoren M.H."/>
            <person name="Johannesson H."/>
        </authorList>
    </citation>
    <scope>NUCLEOTIDE SEQUENCE</scope>
    <source>
        <strain evidence="3">SMH3391-2</strain>
    </source>
</reference>
<protein>
    <recommendedName>
        <fullName evidence="5">Cyclin-dependent protein kinase regulator pho80</fullName>
    </recommendedName>
</protein>
<name>A0AA39XKR4_9PEZI</name>
<dbReference type="PANTHER" id="PTHR39219">
    <property type="entry name" value="ER MEMBRANE PROTEIN COMPLEX SUBUNIT 10"/>
    <property type="match status" value="1"/>
</dbReference>
<gene>
    <name evidence="3" type="ORF">B0T17DRAFT_483097</name>
</gene>
<keyword evidence="4" id="KW-1185">Reference proteome</keyword>
<feature type="compositionally biased region" description="Low complexity" evidence="1">
    <location>
        <begin position="51"/>
        <end position="70"/>
    </location>
</feature>
<proteinExistence type="predicted"/>
<sequence length="204" mass="21501">MRLPLILSALLAATATAAAAESLQTAVPIFIQPITSPETAPTLLAEVRYDAASPTSSSSPEPPTAAEVSSYEAPEIPDAAKLLRIGVYDRAAARWASSTSVISVDNFGKGYSPHFVVSVDDKEGNVVGVACRGVRIDAGQTRDFGPQAAVVVTGRGKQPELNKPVVLSPQGRKVEVEEKTLLQKYWWVLGLVVLFLVTGGGDSK</sequence>
<dbReference type="AlphaFoldDB" id="A0AA39XKR4"/>
<evidence type="ECO:0000313" key="4">
    <source>
        <dbReference type="Proteomes" id="UP001174934"/>
    </source>
</evidence>
<dbReference type="EMBL" id="JAULSR010000001">
    <property type="protein sequence ID" value="KAK0634875.1"/>
    <property type="molecule type" value="Genomic_DNA"/>
</dbReference>
<feature type="chain" id="PRO_5041465623" description="Cyclin-dependent protein kinase regulator pho80" evidence="2">
    <location>
        <begin position="20"/>
        <end position="204"/>
    </location>
</feature>
<feature type="signal peptide" evidence="2">
    <location>
        <begin position="1"/>
        <end position="19"/>
    </location>
</feature>
<keyword evidence="2" id="KW-0732">Signal</keyword>
<comment type="caution">
    <text evidence="3">The sequence shown here is derived from an EMBL/GenBank/DDBJ whole genome shotgun (WGS) entry which is preliminary data.</text>
</comment>
<evidence type="ECO:0000256" key="1">
    <source>
        <dbReference type="SAM" id="MobiDB-lite"/>
    </source>
</evidence>
<dbReference type="Proteomes" id="UP001174934">
    <property type="component" value="Unassembled WGS sequence"/>
</dbReference>
<feature type="region of interest" description="Disordered" evidence="1">
    <location>
        <begin position="51"/>
        <end position="71"/>
    </location>
</feature>